<keyword evidence="3" id="KW-1185">Reference proteome</keyword>
<dbReference type="Proteomes" id="UP001642900">
    <property type="component" value="Unassembled WGS sequence"/>
</dbReference>
<evidence type="ECO:0000313" key="2">
    <source>
        <dbReference type="EMBL" id="NGO50998.1"/>
    </source>
</evidence>
<reference evidence="2 3" key="1">
    <citation type="submission" date="2020-02" db="EMBL/GenBank/DDBJ databases">
        <title>Genome sequence of strain CCNWXJ40-4.</title>
        <authorList>
            <person name="Gao J."/>
            <person name="Sun J."/>
        </authorList>
    </citation>
    <scope>NUCLEOTIDE SEQUENCE [LARGE SCALE GENOMIC DNA]</scope>
    <source>
        <strain evidence="2 3">CCNWXJ 40-4</strain>
    </source>
</reference>
<dbReference type="CDD" id="cd05244">
    <property type="entry name" value="BVR-B_like_SDR_a"/>
    <property type="match status" value="1"/>
</dbReference>
<dbReference type="InterPro" id="IPR016040">
    <property type="entry name" value="NAD(P)-bd_dom"/>
</dbReference>
<dbReference type="AlphaFoldDB" id="A0A6G4W9I7"/>
<dbReference type="EMBL" id="JAAKZF010000006">
    <property type="protein sequence ID" value="NGO50998.1"/>
    <property type="molecule type" value="Genomic_DNA"/>
</dbReference>
<dbReference type="SUPFAM" id="SSF51735">
    <property type="entry name" value="NAD(P)-binding Rossmann-fold domains"/>
    <property type="match status" value="1"/>
</dbReference>
<name>A0A6G4W9I7_9HYPH</name>
<organism evidence="2 3">
    <name type="scientific">Allomesorhizobium camelthorni</name>
    <dbReference type="NCBI Taxonomy" id="475069"/>
    <lineage>
        <taxon>Bacteria</taxon>
        <taxon>Pseudomonadati</taxon>
        <taxon>Pseudomonadota</taxon>
        <taxon>Alphaproteobacteria</taxon>
        <taxon>Hyphomicrobiales</taxon>
        <taxon>Phyllobacteriaceae</taxon>
        <taxon>Allomesorhizobium</taxon>
    </lineage>
</organism>
<dbReference type="RefSeq" id="WP_165025462.1">
    <property type="nucleotide sequence ID" value="NZ_JAAKZF010000006.1"/>
</dbReference>
<dbReference type="PANTHER" id="PTHR43355">
    <property type="entry name" value="FLAVIN REDUCTASE (NADPH)"/>
    <property type="match status" value="1"/>
</dbReference>
<evidence type="ECO:0000313" key="3">
    <source>
        <dbReference type="Proteomes" id="UP001642900"/>
    </source>
</evidence>
<dbReference type="GO" id="GO:0016646">
    <property type="term" value="F:oxidoreductase activity, acting on the CH-NH group of donors, NAD or NADP as acceptor"/>
    <property type="evidence" value="ECO:0007669"/>
    <property type="project" value="TreeGrafter"/>
</dbReference>
<protein>
    <submittedName>
        <fullName evidence="2">NAD(P)-dependent oxidoreductase</fullName>
    </submittedName>
</protein>
<feature type="domain" description="NAD(P)-binding" evidence="1">
    <location>
        <begin position="7"/>
        <end position="197"/>
    </location>
</feature>
<comment type="caution">
    <text evidence="2">The sequence shown here is derived from an EMBL/GenBank/DDBJ whole genome shotgun (WGS) entry which is preliminary data.</text>
</comment>
<dbReference type="PANTHER" id="PTHR43355:SF2">
    <property type="entry name" value="FLAVIN REDUCTASE (NADPH)"/>
    <property type="match status" value="1"/>
</dbReference>
<dbReference type="InterPro" id="IPR036291">
    <property type="entry name" value="NAD(P)-bd_dom_sf"/>
</dbReference>
<proteinExistence type="predicted"/>
<dbReference type="Gene3D" id="3.40.50.720">
    <property type="entry name" value="NAD(P)-binding Rossmann-like Domain"/>
    <property type="match status" value="1"/>
</dbReference>
<evidence type="ECO:0000259" key="1">
    <source>
        <dbReference type="Pfam" id="PF13460"/>
    </source>
</evidence>
<dbReference type="InterPro" id="IPR051606">
    <property type="entry name" value="Polyketide_Oxido-like"/>
</dbReference>
<gene>
    <name evidence="2" type="ORF">G6N73_07365</name>
</gene>
<sequence>MKIVLIGASGFVGSAILKEAVSRGHAVTAIARDIGKVEKLDGVTAKSVDATDVAGLTSAIAGHEVVISAFNGGWGDPDIYRKHLDGSRTIVSAAKGAKTRLIMVGGAGSLHAPDGSQFVDSPEFPAEWKQGALAARDALAELHNETELDWSFLSPAFILKPGERTGKYRTGGEQPVVDEEGQSTISVADLAVALVDEAERPQQTRKRFTVAY</sequence>
<dbReference type="Pfam" id="PF13460">
    <property type="entry name" value="NAD_binding_10"/>
    <property type="match status" value="1"/>
</dbReference>
<accession>A0A6G4W9I7</accession>